<accession>A0ACD5BJE0</accession>
<keyword evidence="2" id="KW-1185">Reference proteome</keyword>
<protein>
    <submittedName>
        <fullName evidence="1">Uncharacterized protein</fullName>
    </submittedName>
</protein>
<dbReference type="Proteomes" id="UP001456344">
    <property type="component" value="Chromosome"/>
</dbReference>
<sequence length="189" mass="21171">MLVLSATEDEHRDHVIPRQFHRDRSAVAVGLVAEFILRGAATISGERVKILNGTEIEWLAAPCGRAIRAILSRDLTVGDMLAEIEGPAYRVAWSVLKRERVARRSLLRRWVLTDPDLMIEWRHVLASAHLGHSTDNARAAALWAILHGAGVHRVQLQASGLQPRDACPDIILPLLRPIRRTPAILRQHR</sequence>
<organism evidence="1 2">
    <name type="scientific">Amycolatopsis coloradensis</name>
    <dbReference type="NCBI Taxonomy" id="76021"/>
    <lineage>
        <taxon>Bacteria</taxon>
        <taxon>Bacillati</taxon>
        <taxon>Actinomycetota</taxon>
        <taxon>Actinomycetes</taxon>
        <taxon>Pseudonocardiales</taxon>
        <taxon>Pseudonocardiaceae</taxon>
        <taxon>Amycolatopsis</taxon>
    </lineage>
</organism>
<evidence type="ECO:0000313" key="2">
    <source>
        <dbReference type="Proteomes" id="UP001456344"/>
    </source>
</evidence>
<evidence type="ECO:0000313" key="1">
    <source>
        <dbReference type="EMBL" id="WYW19471.1"/>
    </source>
</evidence>
<reference evidence="1" key="1">
    <citation type="submission" date="2023-10" db="EMBL/GenBank/DDBJ databases">
        <title>Whole genome sequencing of actinobacterial strain Amycolatopsis sp. (BCA-696) identifies the underlying plant growth-promoting genes.</title>
        <authorList>
            <person name="Gandham P."/>
            <person name="Vadla N."/>
            <person name="Saji A."/>
            <person name="Srinivas V."/>
            <person name="Ruperao P."/>
            <person name="Selvanayagam S."/>
            <person name="Saxena R.K."/>
            <person name="Rathore A."/>
            <person name="Gopalakrishnan S."/>
            <person name="Thakur V."/>
        </authorList>
    </citation>
    <scope>NUCLEOTIDE SEQUENCE</scope>
    <source>
        <strain evidence="1">BCA-696</strain>
    </source>
</reference>
<gene>
    <name evidence="1" type="ORF">LCL61_28400</name>
</gene>
<name>A0ACD5BJE0_9PSEU</name>
<dbReference type="EMBL" id="CP150484">
    <property type="protein sequence ID" value="WYW19471.1"/>
    <property type="molecule type" value="Genomic_DNA"/>
</dbReference>
<proteinExistence type="predicted"/>